<comment type="caution">
    <text evidence="2">The sequence shown here is derived from an EMBL/GenBank/DDBJ whole genome shotgun (WGS) entry which is preliminary data.</text>
</comment>
<proteinExistence type="predicted"/>
<organism evidence="2">
    <name type="scientific">mine drainage metagenome</name>
    <dbReference type="NCBI Taxonomy" id="410659"/>
    <lineage>
        <taxon>unclassified sequences</taxon>
        <taxon>metagenomes</taxon>
        <taxon>ecological metagenomes</taxon>
    </lineage>
</organism>
<protein>
    <recommendedName>
        <fullName evidence="1">Bacteriophage T5 Orf172 DNA-binding domain-containing protein</fullName>
    </recommendedName>
</protein>
<name>E6Q0T1_9ZZZZ</name>
<sequence>MDKPSPFDDIFAEEDTLGLLKTKSAGPSRSSEGDIIVGQFEAINAFIDQHGAVPGSTENGREPSLQEYGLEGSLETFRSEQHFRDLLAQFDRHGLLGPAAIPESIPTTLDDILASDDELLTNPADAIFDLKHVSADPLGKSSPEEVARRKPCAEFERFEPIFNELKAELASGKRIVKRFEREASIMPGASFILNGIISYVSSVDDVPQRRRNDRETRIRVIFDNGMEGNHLLRSFARMLYDDENGRQIIETAPNVTGPLFGGAGHISGPLFTGEAEKVEDFGPVKGTVYVVESLSSDPNIAALRGKLFKIGFTTNDVKKRLADVEKDPTFLCAPVHLHREFDTNFNPKLLEKLLHQFFAHARLQIEVALGKPINPKEWFVVPLDIVEEAISRILDRSIEHYRYDAVSQKILPR</sequence>
<evidence type="ECO:0000259" key="1">
    <source>
        <dbReference type="SMART" id="SM00974"/>
    </source>
</evidence>
<dbReference type="AlphaFoldDB" id="E6Q0T1"/>
<accession>E6Q0T1</accession>
<dbReference type="InterPro" id="IPR018306">
    <property type="entry name" value="Phage_T5_Orf172_DNA-bd"/>
</dbReference>
<reference evidence="2" key="1">
    <citation type="submission" date="2009-10" db="EMBL/GenBank/DDBJ databases">
        <title>Diversity of trophic interactions inside an arsenic-rich microbial ecosystem.</title>
        <authorList>
            <person name="Bertin P.N."/>
            <person name="Heinrich-Salmeron A."/>
            <person name="Pelletier E."/>
            <person name="Goulhen-Chollet F."/>
            <person name="Arsene-Ploetze F."/>
            <person name="Gallien S."/>
            <person name="Calteau A."/>
            <person name="Vallenet D."/>
            <person name="Casiot C."/>
            <person name="Chane-Woon-Ming B."/>
            <person name="Giloteaux L."/>
            <person name="Barakat M."/>
            <person name="Bonnefoy V."/>
            <person name="Bruneel O."/>
            <person name="Chandler M."/>
            <person name="Cleiss J."/>
            <person name="Duran R."/>
            <person name="Elbaz-Poulichet F."/>
            <person name="Fonknechten N."/>
            <person name="Lauga B."/>
            <person name="Mornico D."/>
            <person name="Ortet P."/>
            <person name="Schaeffer C."/>
            <person name="Siguier P."/>
            <person name="Alexander Thil Smith A."/>
            <person name="Van Dorsselaer A."/>
            <person name="Weissenbach J."/>
            <person name="Medigue C."/>
            <person name="Le Paslier D."/>
        </authorList>
    </citation>
    <scope>NUCLEOTIDE SEQUENCE</scope>
</reference>
<dbReference type="EMBL" id="CABO01000006">
    <property type="protein sequence ID" value="CBI00791.1"/>
    <property type="molecule type" value="Genomic_DNA"/>
</dbReference>
<feature type="domain" description="Bacteriophage T5 Orf172 DNA-binding" evidence="1">
    <location>
        <begin position="302"/>
        <end position="393"/>
    </location>
</feature>
<gene>
    <name evidence="2" type="ORF">CARN4_0138</name>
</gene>
<evidence type="ECO:0000313" key="2">
    <source>
        <dbReference type="EMBL" id="CBI00791.1"/>
    </source>
</evidence>
<dbReference type="SMART" id="SM00974">
    <property type="entry name" value="T5orf172"/>
    <property type="match status" value="1"/>
</dbReference>
<dbReference type="Pfam" id="PF13455">
    <property type="entry name" value="MUG113"/>
    <property type="match status" value="1"/>
</dbReference>